<reference evidence="1 2" key="1">
    <citation type="journal article" date="2016" name="Environ. Microbiol.">
        <title>Genomic resolution of a cold subsurface aquifer community provides metabolic insights for novel microbes adapted to high CO concentrations.</title>
        <authorList>
            <person name="Probst A.J."/>
            <person name="Castelle C.J."/>
            <person name="Singh A."/>
            <person name="Brown C.T."/>
            <person name="Anantharaman K."/>
            <person name="Sharon I."/>
            <person name="Hug L.A."/>
            <person name="Burstein D."/>
            <person name="Emerson J.B."/>
            <person name="Thomas B.C."/>
            <person name="Banfield J.F."/>
        </authorList>
    </citation>
    <scope>NUCLEOTIDE SEQUENCE [LARGE SCALE GENOMIC DNA]</scope>
    <source>
        <strain evidence="1">CG1_02_47_37</strain>
    </source>
</reference>
<dbReference type="EMBL" id="MNUI01000050">
    <property type="protein sequence ID" value="OIN88915.1"/>
    <property type="molecule type" value="Genomic_DNA"/>
</dbReference>
<gene>
    <name evidence="1" type="ORF">AUJ59_02995</name>
</gene>
<comment type="caution">
    <text evidence="1">The sequence shown here is derived from an EMBL/GenBank/DDBJ whole genome shotgun (WGS) entry which is preliminary data.</text>
</comment>
<evidence type="ECO:0000313" key="2">
    <source>
        <dbReference type="Proteomes" id="UP000183144"/>
    </source>
</evidence>
<dbReference type="Proteomes" id="UP000183144">
    <property type="component" value="Unassembled WGS sequence"/>
</dbReference>
<accession>A0A1J4RNE1</accession>
<protein>
    <recommendedName>
        <fullName evidence="3">Polymerase nucleotidyl transferase domain-containing protein</fullName>
    </recommendedName>
</protein>
<sequence length="189" mass="22110">MFKTIAYADIFDYPLTASEVNLWLIKGDSLAPVKKGYYYLPGREGLIALRRHRERFSQLKWPMAYRTAKILSFIPSVKLVAVTGALAMNNADKNDDIDLMIITAKNRLWLTRLLASILLFSHLRHGQKIYNKLCLNLWLDETNLAIKQRNLYIAHEICQARSVLDRDGTYQKFIKANLWYKQFLPNWKM</sequence>
<dbReference type="STRING" id="1805034.AUJ59_02995"/>
<dbReference type="AlphaFoldDB" id="A0A1J4RNE1"/>
<organism evidence="1 2">
    <name type="scientific">Candidatus Beckwithbacteria bacterium CG1_02_47_37</name>
    <dbReference type="NCBI Taxonomy" id="1805034"/>
    <lineage>
        <taxon>Bacteria</taxon>
        <taxon>Candidatus Beckwithiibacteriota</taxon>
    </lineage>
</organism>
<evidence type="ECO:0000313" key="1">
    <source>
        <dbReference type="EMBL" id="OIN88915.1"/>
    </source>
</evidence>
<evidence type="ECO:0008006" key="3">
    <source>
        <dbReference type="Google" id="ProtNLM"/>
    </source>
</evidence>
<proteinExistence type="predicted"/>
<name>A0A1J4RNE1_9BACT</name>